<name>A0ABS8NL96_9BACT</name>
<reference evidence="2" key="1">
    <citation type="submission" date="2021-11" db="EMBL/GenBank/DDBJ databases">
        <title>Genome sequence.</title>
        <authorList>
            <person name="Sun Q."/>
        </authorList>
    </citation>
    <scope>NUCLEOTIDE SEQUENCE</scope>
    <source>
        <strain evidence="2">JC740</strain>
    </source>
</reference>
<evidence type="ECO:0000313" key="2">
    <source>
        <dbReference type="EMBL" id="MCC9644344.1"/>
    </source>
</evidence>
<sequence length="417" mass="46565">MIAAVIGHIALAKTHTILEVFIASPGDVAAERKVLEDVVSEFNLTWGDKHKVRLELVKWETHSRPSFGEDAQDVINKQVGDSYDIFLGIMWGRFGTPTSRAESGTEEEFARAHRRLRDGDNVQIMFYFKDAGISPSQMDGEQIVKVQAFKKQFADEFGGLYQQFETTEEFQTKARIHLSKVVQDWLDSNAGAIESKTVSTQSEPEPNDYNPLSNLTALEDGDAEEGILDLVDRGTDAMDEVVQIVNRMGEATTDLGQKFVQRTKEAKAISAAGGTPDRKLAKRVVNSAANDLDVFVKRMSVEIPEFYKQNGIFTESFSAVAMISEQDANEDAEDVNNALNSMQEYRTAIESSSQNLIEFRQTLTDMPRTTTTFNQARRRAVAIMDDLLTQMRVAASQSKDIENLLLRLLKTDGDEAQ</sequence>
<dbReference type="InterPro" id="IPR025139">
    <property type="entry name" value="DUF4062"/>
</dbReference>
<dbReference type="Proteomes" id="UP001430306">
    <property type="component" value="Unassembled WGS sequence"/>
</dbReference>
<organism evidence="2 3">
    <name type="scientific">Rhodopirellula halodulae</name>
    <dbReference type="NCBI Taxonomy" id="2894198"/>
    <lineage>
        <taxon>Bacteria</taxon>
        <taxon>Pseudomonadati</taxon>
        <taxon>Planctomycetota</taxon>
        <taxon>Planctomycetia</taxon>
        <taxon>Pirellulales</taxon>
        <taxon>Pirellulaceae</taxon>
        <taxon>Rhodopirellula</taxon>
    </lineage>
</organism>
<accession>A0ABS8NL96</accession>
<evidence type="ECO:0000313" key="3">
    <source>
        <dbReference type="Proteomes" id="UP001430306"/>
    </source>
</evidence>
<feature type="domain" description="DUF4062" evidence="1">
    <location>
        <begin position="20"/>
        <end position="112"/>
    </location>
</feature>
<comment type="caution">
    <text evidence="2">The sequence shown here is derived from an EMBL/GenBank/DDBJ whole genome shotgun (WGS) entry which is preliminary data.</text>
</comment>
<dbReference type="Pfam" id="PF13271">
    <property type="entry name" value="DUF4062"/>
    <property type="match status" value="1"/>
</dbReference>
<dbReference type="EMBL" id="JAJKFW010000044">
    <property type="protein sequence ID" value="MCC9644344.1"/>
    <property type="molecule type" value="Genomic_DNA"/>
</dbReference>
<protein>
    <submittedName>
        <fullName evidence="2">DUF4062 domain-containing protein</fullName>
    </submittedName>
</protein>
<gene>
    <name evidence="2" type="ORF">LOC71_18865</name>
</gene>
<dbReference type="RefSeq" id="WP_230275722.1">
    <property type="nucleotide sequence ID" value="NZ_JAJKFW010000044.1"/>
</dbReference>
<evidence type="ECO:0000259" key="1">
    <source>
        <dbReference type="Pfam" id="PF13271"/>
    </source>
</evidence>
<keyword evidence="3" id="KW-1185">Reference proteome</keyword>
<proteinExistence type="predicted"/>